<proteinExistence type="predicted"/>
<gene>
    <name evidence="1" type="ORF">SAMN05216225_105316</name>
</gene>
<evidence type="ECO:0000313" key="1">
    <source>
        <dbReference type="EMBL" id="SHG71500.1"/>
    </source>
</evidence>
<dbReference type="AlphaFoldDB" id="A0A1M5M2P4"/>
<name>A0A1M5M2P4_9BACI</name>
<organism evidence="1 2">
    <name type="scientific">Ornithinibacillus halophilus</name>
    <dbReference type="NCBI Taxonomy" id="930117"/>
    <lineage>
        <taxon>Bacteria</taxon>
        <taxon>Bacillati</taxon>
        <taxon>Bacillota</taxon>
        <taxon>Bacilli</taxon>
        <taxon>Bacillales</taxon>
        <taxon>Bacillaceae</taxon>
        <taxon>Ornithinibacillus</taxon>
    </lineage>
</organism>
<evidence type="ECO:0000313" key="2">
    <source>
        <dbReference type="Proteomes" id="UP000183988"/>
    </source>
</evidence>
<dbReference type="EMBL" id="FQVW01000053">
    <property type="protein sequence ID" value="SHG71500.1"/>
    <property type="molecule type" value="Genomic_DNA"/>
</dbReference>
<accession>A0A1M5M2P4</accession>
<reference evidence="1 2" key="1">
    <citation type="submission" date="2016-11" db="EMBL/GenBank/DDBJ databases">
        <authorList>
            <person name="Jaros S."/>
            <person name="Januszkiewicz K."/>
            <person name="Wedrychowicz H."/>
        </authorList>
    </citation>
    <scope>NUCLEOTIDE SEQUENCE [LARGE SCALE GENOMIC DNA]</scope>
    <source>
        <strain evidence="1 2">IBRC-M 10683</strain>
    </source>
</reference>
<sequence length="44" mass="5046">MKKVILTLIFMTGIIWISSSNFTSIFESTDHEDHPEPFSEEVTS</sequence>
<dbReference type="Proteomes" id="UP000183988">
    <property type="component" value="Unassembled WGS sequence"/>
</dbReference>
<protein>
    <submittedName>
        <fullName evidence="1">Uncharacterized protein</fullName>
    </submittedName>
</protein>
<keyword evidence="2" id="KW-1185">Reference proteome</keyword>